<proteinExistence type="predicted"/>
<dbReference type="PANTHER" id="PTHR31299:SF0">
    <property type="entry name" value="ESTERASE, PUTATIVE (AFU_ORTHOLOGUE AFUA_1G05850)-RELATED"/>
    <property type="match status" value="1"/>
</dbReference>
<sequence>MYFIKHRFLRFLVEHLGFRSLVLETDWTIGIHLDEYLCTGRGDPQALLAATWGPLQTNEILDAIRWMRFYNLQHPTDTIRVVGGYFGAGHTQAYDAVADYVRCTMPERLDELETYFSVLRPTVGIDEHIEWYSSQRDKQLFIDHAQLAYQLVADLPTQAGHALALQHARFIVGFYEYQGLVSLDLDLDQRIAKSVIWWHEHTGDKVVYWGGIAHTANGSLLATGHSAGSYLRGHFGSGYASIGLTFHHGSGADPIPFPSSEFAEAVLGEVGLDTYLLDLHAGQPDSVQDWLNAPTKTRVIGPYYDPEKDSLFHMYGSLANWFDIIIHTQEITPARPLA</sequence>
<organism evidence="1 2">
    <name type="scientific">Paenibacillus sepulcri</name>
    <dbReference type="NCBI Taxonomy" id="359917"/>
    <lineage>
        <taxon>Bacteria</taxon>
        <taxon>Bacillati</taxon>
        <taxon>Bacillota</taxon>
        <taxon>Bacilli</taxon>
        <taxon>Bacillales</taxon>
        <taxon>Paenibacillaceae</taxon>
        <taxon>Paenibacillus</taxon>
    </lineage>
</organism>
<dbReference type="Gene3D" id="1.20.1440.30">
    <property type="entry name" value="Biosynthetic Protein domain"/>
    <property type="match status" value="1"/>
</dbReference>
<reference evidence="1 2" key="1">
    <citation type="submission" date="2021-07" db="EMBL/GenBank/DDBJ databases">
        <title>Paenibacillus radiodurans sp. nov., isolated from the southeastern edge of Tengger Desert.</title>
        <authorList>
            <person name="Zhang G."/>
        </authorList>
    </citation>
    <scope>NUCLEOTIDE SEQUENCE [LARGE SCALE GENOMIC DNA]</scope>
    <source>
        <strain evidence="1 2">CCM 7311</strain>
    </source>
</reference>
<evidence type="ECO:0000313" key="2">
    <source>
        <dbReference type="Proteomes" id="UP001519887"/>
    </source>
</evidence>
<dbReference type="SUPFAM" id="SSF159501">
    <property type="entry name" value="EreA/ChaN-like"/>
    <property type="match status" value="1"/>
</dbReference>
<dbReference type="PANTHER" id="PTHR31299">
    <property type="entry name" value="ESTERASE, PUTATIVE (AFU_ORTHOLOGUE AFUA_1G05850)-RELATED"/>
    <property type="match status" value="1"/>
</dbReference>
<dbReference type="InterPro" id="IPR052036">
    <property type="entry name" value="Hydrolase/PRTase-associated"/>
</dbReference>
<gene>
    <name evidence="1" type="ORF">K0U00_08265</name>
</gene>
<dbReference type="CDD" id="cd14728">
    <property type="entry name" value="Ere-like"/>
    <property type="match status" value="1"/>
</dbReference>
<dbReference type="Proteomes" id="UP001519887">
    <property type="component" value="Unassembled WGS sequence"/>
</dbReference>
<dbReference type="RefSeq" id="WP_210046955.1">
    <property type="nucleotide sequence ID" value="NZ_JBHLVU010000074.1"/>
</dbReference>
<dbReference type="Gene3D" id="3.40.1660.10">
    <property type="entry name" value="EreA-like (biosynthetic domain)"/>
    <property type="match status" value="1"/>
</dbReference>
<name>A0ABS7BZF0_9BACL</name>
<dbReference type="Pfam" id="PF05139">
    <property type="entry name" value="Erythro_esteras"/>
    <property type="match status" value="1"/>
</dbReference>
<dbReference type="Gene3D" id="3.30.1870.10">
    <property type="entry name" value="EreA-like, domain 2"/>
    <property type="match status" value="1"/>
</dbReference>
<dbReference type="EMBL" id="JAHZIK010000146">
    <property type="protein sequence ID" value="MBW7454031.1"/>
    <property type="molecule type" value="Genomic_DNA"/>
</dbReference>
<accession>A0ABS7BZF0</accession>
<protein>
    <submittedName>
        <fullName evidence="1">Erythromycin esterase family protein</fullName>
    </submittedName>
</protein>
<comment type="caution">
    <text evidence="1">The sequence shown here is derived from an EMBL/GenBank/DDBJ whole genome shotgun (WGS) entry which is preliminary data.</text>
</comment>
<evidence type="ECO:0000313" key="1">
    <source>
        <dbReference type="EMBL" id="MBW7454031.1"/>
    </source>
</evidence>
<keyword evidence="2" id="KW-1185">Reference proteome</keyword>
<dbReference type="InterPro" id="IPR007815">
    <property type="entry name" value="Emycin_Estase"/>
</dbReference>